<dbReference type="EMBL" id="PQXJ01000014">
    <property type="protein sequence ID" value="TGO69150.1"/>
    <property type="molecule type" value="Genomic_DNA"/>
</dbReference>
<evidence type="ECO:0000256" key="1">
    <source>
        <dbReference type="SAM" id="MobiDB-lite"/>
    </source>
</evidence>
<dbReference type="PANTHER" id="PTHR13593">
    <property type="match status" value="1"/>
</dbReference>
<keyword evidence="4" id="KW-1185">Reference proteome</keyword>
<feature type="chain" id="PRO_5021479479" description="Phosphatidylinositol-specific phospholipase C X domain-containing protein" evidence="2">
    <location>
        <begin position="19"/>
        <end position="486"/>
    </location>
</feature>
<evidence type="ECO:0000313" key="3">
    <source>
        <dbReference type="EMBL" id="TGO69150.1"/>
    </source>
</evidence>
<dbReference type="PANTHER" id="PTHR13593:SF140">
    <property type="entry name" value="PLC-LIKE PHOSPHODIESTERASE"/>
    <property type="match status" value="1"/>
</dbReference>
<dbReference type="OrthoDB" id="7984201at2759"/>
<evidence type="ECO:0000256" key="2">
    <source>
        <dbReference type="SAM" id="SignalP"/>
    </source>
</evidence>
<protein>
    <recommendedName>
        <fullName evidence="5">Phosphatidylinositol-specific phospholipase C X domain-containing protein</fullName>
    </recommendedName>
</protein>
<dbReference type="Proteomes" id="UP000297452">
    <property type="component" value="Unassembled WGS sequence"/>
</dbReference>
<reference evidence="3 4" key="1">
    <citation type="submission" date="2017-12" db="EMBL/GenBank/DDBJ databases">
        <title>Comparative genomics of Botrytis spp.</title>
        <authorList>
            <person name="Valero-Jimenez C.A."/>
            <person name="Tapia P."/>
            <person name="Veloso J."/>
            <person name="Silva-Moreno E."/>
            <person name="Staats M."/>
            <person name="Valdes J.H."/>
            <person name="Van Kan J.A.L."/>
        </authorList>
    </citation>
    <scope>NUCLEOTIDE SEQUENCE [LARGE SCALE GENOMIC DNA]</scope>
    <source>
        <strain evidence="3 4">MUCL2120</strain>
    </source>
</reference>
<evidence type="ECO:0000313" key="4">
    <source>
        <dbReference type="Proteomes" id="UP000297452"/>
    </source>
</evidence>
<proteinExistence type="predicted"/>
<dbReference type="SUPFAM" id="SSF51695">
    <property type="entry name" value="PLC-like phosphodiesterases"/>
    <property type="match status" value="1"/>
</dbReference>
<dbReference type="GO" id="GO:0008081">
    <property type="term" value="F:phosphoric diester hydrolase activity"/>
    <property type="evidence" value="ECO:0007669"/>
    <property type="project" value="InterPro"/>
</dbReference>
<dbReference type="STRING" id="278944.A0A4Z1JCD4"/>
<evidence type="ECO:0008006" key="5">
    <source>
        <dbReference type="Google" id="ProtNLM"/>
    </source>
</evidence>
<feature type="region of interest" description="Disordered" evidence="1">
    <location>
        <begin position="18"/>
        <end position="60"/>
    </location>
</feature>
<feature type="signal peptide" evidence="2">
    <location>
        <begin position="1"/>
        <end position="18"/>
    </location>
</feature>
<comment type="caution">
    <text evidence="3">The sequence shown here is derived from an EMBL/GenBank/DDBJ whole genome shotgun (WGS) entry which is preliminary data.</text>
</comment>
<gene>
    <name evidence="3" type="ORF">BOTNAR_0014g00010</name>
</gene>
<dbReference type="AlphaFoldDB" id="A0A4Z1JCD4"/>
<keyword evidence="2" id="KW-0732">Signal</keyword>
<dbReference type="InterPro" id="IPR051057">
    <property type="entry name" value="PI-PLC_domain"/>
</dbReference>
<accession>A0A4Z1JCD4</accession>
<sequence>MLFSRLFSVTSLAAGVHAQATSESTSSSSSTSTSTSSSRSNTDSTSTETDLTTITGSELRTPTGSYLSLSTTITLSTSSSPVSTKAIVSTSTGSTTTRTTTLGSTTIYALGTETLTGNATESTSSATQIVLTGGGRHTTTTAINGTSNSTATSTSSSAVATNTTPCNNYVEFCDRSYGNITEVSAHNSPFVRSGSAAANQALDVTTQLNDGIRLLQAQIQWNGSIPHFCHTSCDILDAGPITTYLSEVYDWVQAHPFDVVTILLGNGNYSKVDKYIPFIEETGLQNYAYVPPKIPMALDDWPTLASMILSGKRVVFFMDYEANQTAYPWILDEFTQMWETPFDPTNRSFPCTPQRPPNLLDADAKSHIYMTNHNLNYDINLLGISLLVPYQNLLNETNNVTGYGSLGMNVEQCVQDWGFPPKFLNVDFYNVGQGSVFEVAAEWNNVTYNRECCGTSATSDAGRLDVLGRSAVMIVMGVLGFMYFGL</sequence>
<dbReference type="GO" id="GO:0006629">
    <property type="term" value="P:lipid metabolic process"/>
    <property type="evidence" value="ECO:0007669"/>
    <property type="project" value="InterPro"/>
</dbReference>
<name>A0A4Z1JCD4_9HELO</name>
<dbReference type="Pfam" id="PF26146">
    <property type="entry name" value="PI-PLC_X"/>
    <property type="match status" value="1"/>
</dbReference>
<dbReference type="InterPro" id="IPR017946">
    <property type="entry name" value="PLC-like_Pdiesterase_TIM-brl"/>
</dbReference>
<organism evidence="3 4">
    <name type="scientific">Botryotinia narcissicola</name>
    <dbReference type="NCBI Taxonomy" id="278944"/>
    <lineage>
        <taxon>Eukaryota</taxon>
        <taxon>Fungi</taxon>
        <taxon>Dikarya</taxon>
        <taxon>Ascomycota</taxon>
        <taxon>Pezizomycotina</taxon>
        <taxon>Leotiomycetes</taxon>
        <taxon>Helotiales</taxon>
        <taxon>Sclerotiniaceae</taxon>
        <taxon>Botryotinia</taxon>
    </lineage>
</organism>
<dbReference type="Gene3D" id="3.20.20.190">
    <property type="entry name" value="Phosphatidylinositol (PI) phosphodiesterase"/>
    <property type="match status" value="1"/>
</dbReference>
<feature type="compositionally biased region" description="Low complexity" evidence="1">
    <location>
        <begin position="21"/>
        <end position="60"/>
    </location>
</feature>